<organism evidence="1">
    <name type="scientific">marine sediment metagenome</name>
    <dbReference type="NCBI Taxonomy" id="412755"/>
    <lineage>
        <taxon>unclassified sequences</taxon>
        <taxon>metagenomes</taxon>
        <taxon>ecological metagenomes</taxon>
    </lineage>
</organism>
<reference evidence="1" key="1">
    <citation type="journal article" date="2015" name="Nature">
        <title>Complex archaea that bridge the gap between prokaryotes and eukaryotes.</title>
        <authorList>
            <person name="Spang A."/>
            <person name="Saw J.H."/>
            <person name="Jorgensen S.L."/>
            <person name="Zaremba-Niedzwiedzka K."/>
            <person name="Martijn J."/>
            <person name="Lind A.E."/>
            <person name="van Eijk R."/>
            <person name="Schleper C."/>
            <person name="Guy L."/>
            <person name="Ettema T.J."/>
        </authorList>
    </citation>
    <scope>NUCLEOTIDE SEQUENCE</scope>
</reference>
<proteinExistence type="predicted"/>
<sequence>PIDIHSVFLPSGAYAPFGLDLGRELSLELPASVQRTSPRTIRVLWDQHYTITSALVTRYVVRTAEVIFREIWILVELLRTNPVGVDRGIHMMPPPFADRADIKHCWDLVLESSS</sequence>
<feature type="non-terminal residue" evidence="1">
    <location>
        <position position="1"/>
    </location>
</feature>
<gene>
    <name evidence="1" type="ORF">LCGC14_2477920</name>
</gene>
<evidence type="ECO:0000313" key="1">
    <source>
        <dbReference type="EMBL" id="KKL18202.1"/>
    </source>
</evidence>
<dbReference type="AlphaFoldDB" id="A0A0F9BWC8"/>
<dbReference type="EMBL" id="LAZR01038958">
    <property type="protein sequence ID" value="KKL18202.1"/>
    <property type="molecule type" value="Genomic_DNA"/>
</dbReference>
<comment type="caution">
    <text evidence="1">The sequence shown here is derived from an EMBL/GenBank/DDBJ whole genome shotgun (WGS) entry which is preliminary data.</text>
</comment>
<protein>
    <submittedName>
        <fullName evidence="1">Uncharacterized protein</fullName>
    </submittedName>
</protein>
<name>A0A0F9BWC8_9ZZZZ</name>
<accession>A0A0F9BWC8</accession>